<evidence type="ECO:0000313" key="2">
    <source>
        <dbReference type="EMBL" id="MBD2694909.1"/>
    </source>
</evidence>
<dbReference type="InterPro" id="IPR050452">
    <property type="entry name" value="Metacaspase"/>
</dbReference>
<accession>A0ABR8JC63</accession>
<proteinExistence type="predicted"/>
<comment type="caution">
    <text evidence="2">The sequence shown here is derived from an EMBL/GenBank/DDBJ whole genome shotgun (WGS) entry which is preliminary data.</text>
</comment>
<dbReference type="InterPro" id="IPR011600">
    <property type="entry name" value="Pept_C14_caspase"/>
</dbReference>
<feature type="domain" description="Peptidase C14 caspase" evidence="1">
    <location>
        <begin position="12"/>
        <end position="299"/>
    </location>
</feature>
<organism evidence="2 3">
    <name type="scientific">Anabaena catenula FACHB-362</name>
    <dbReference type="NCBI Taxonomy" id="2692877"/>
    <lineage>
        <taxon>Bacteria</taxon>
        <taxon>Bacillati</taxon>
        <taxon>Cyanobacteriota</taxon>
        <taxon>Cyanophyceae</taxon>
        <taxon>Nostocales</taxon>
        <taxon>Nostocaceae</taxon>
        <taxon>Anabaena</taxon>
    </lineage>
</organism>
<dbReference type="PANTHER" id="PTHR48104">
    <property type="entry name" value="METACASPASE-4"/>
    <property type="match status" value="1"/>
</dbReference>
<reference evidence="2 3" key="1">
    <citation type="journal article" date="2020" name="ISME J.">
        <title>Comparative genomics reveals insights into cyanobacterial evolution and habitat adaptation.</title>
        <authorList>
            <person name="Chen M.Y."/>
            <person name="Teng W.K."/>
            <person name="Zhao L."/>
            <person name="Hu C.X."/>
            <person name="Zhou Y.K."/>
            <person name="Han B.P."/>
            <person name="Song L.R."/>
            <person name="Shu W.S."/>
        </authorList>
    </citation>
    <scope>NUCLEOTIDE SEQUENCE [LARGE SCALE GENOMIC DNA]</scope>
    <source>
        <strain evidence="2 3">FACHB-362</strain>
    </source>
</reference>
<name>A0ABR8JC63_9NOST</name>
<gene>
    <name evidence="2" type="ORF">H6G68_24770</name>
</gene>
<dbReference type="PANTHER" id="PTHR48104:SF30">
    <property type="entry name" value="METACASPASE-1"/>
    <property type="match status" value="1"/>
</dbReference>
<dbReference type="Pfam" id="PF00656">
    <property type="entry name" value="Peptidase_C14"/>
    <property type="match status" value="1"/>
</dbReference>
<dbReference type="RefSeq" id="WP_190909027.1">
    <property type="nucleotide sequence ID" value="NZ_JACJTQ010000066.1"/>
</dbReference>
<dbReference type="EMBL" id="JACJTQ010000066">
    <property type="protein sequence ID" value="MBD2694909.1"/>
    <property type="molecule type" value="Genomic_DNA"/>
</dbReference>
<protein>
    <submittedName>
        <fullName evidence="2">Caspase family protein</fullName>
    </submittedName>
</protein>
<sequence>MTDQTNPIPKFHALLIGVDCYLPNRLSDGSSYRNLRGCVRDINHLEAYLLNTRPETQILKLTASNVDGSITPKEPPKQLPTYINIVEKFQELSRVAENGDFVYIHYSGHGGRTKTKYPKLKGDDGVDEALVPTDIGTKEGQYFRDIELAHILKKMVDKGLVVTIVLDSCHSGGATKGVDSDIRGLDVVDETLRPIESLVASSEELVATWESLTKGTRNVTAASGWLPEQRGYTLLAACRDNEFAYEYAFDGKERNGALTYWLLDSLKKLGTGVTYKVLHDRLLAKIHSQFERQVPMLQGERDRLIFGSNSVDYQLAIPVIQVDLAQKRVQLQAGEANGVLKGAEFAIYSLGTADIKQTNKRVALVQITELGAVDSWAEIKQVLGENQVENIEQGATALLLHPSVKLVRKVRLLPTKSALPELEIAKPTVEGNAWIEFVSGDENSDEAVAYQVSVNEKGEYEILDPGGKPIANLQPVLKVGDPDAAANVVNRLVHLSKYQAVLLLDNNDPVSALAGKIKVELCKAGDNRELKPFDKSGKIPTLNVDEFAYLKIRNESSQTLNITVLAIQPDWSIGKLHPIGADFVILEAGRQIKPPIRFRTSLPEGYQEGADVLKVFATVAGTSFDWLKLPALGEHRTGVEGRRPSNPLEDLIAAISDENPANRNVSPAAYPSDEWTTEQVKLIVKKI</sequence>
<evidence type="ECO:0000313" key="3">
    <source>
        <dbReference type="Proteomes" id="UP000660381"/>
    </source>
</evidence>
<evidence type="ECO:0000259" key="1">
    <source>
        <dbReference type="Pfam" id="PF00656"/>
    </source>
</evidence>
<dbReference type="Proteomes" id="UP000660381">
    <property type="component" value="Unassembled WGS sequence"/>
</dbReference>
<keyword evidence="3" id="KW-1185">Reference proteome</keyword>
<dbReference type="Gene3D" id="3.40.50.1460">
    <property type="match status" value="1"/>
</dbReference>